<feature type="domain" description="Integrase zinc-binding" evidence="14">
    <location>
        <begin position="191"/>
        <end position="236"/>
    </location>
</feature>
<dbReference type="InterPro" id="IPR043502">
    <property type="entry name" value="DNA/RNA_pol_sf"/>
</dbReference>
<accession>A0A6L2MCM0</accession>
<dbReference type="Pfam" id="PF24626">
    <property type="entry name" value="SH3_Tf2-1"/>
    <property type="match status" value="1"/>
</dbReference>
<keyword evidence="7 16" id="KW-0695">RNA-directed DNA polymerase</keyword>
<dbReference type="InterPro" id="IPR050951">
    <property type="entry name" value="Retrovirus_Pol_polyprotein"/>
</dbReference>
<keyword evidence="11" id="KW-0511">Multifunctional enzyme</keyword>
<keyword evidence="8" id="KW-0239">DNA-directed DNA polymerase</keyword>
<dbReference type="GO" id="GO:0006310">
    <property type="term" value="P:DNA recombination"/>
    <property type="evidence" value="ECO:0007669"/>
    <property type="project" value="UniProtKB-KW"/>
</dbReference>
<evidence type="ECO:0000256" key="4">
    <source>
        <dbReference type="ARBA" id="ARBA00022801"/>
    </source>
</evidence>
<keyword evidence="5" id="KW-0460">Magnesium</keyword>
<evidence type="ECO:0000256" key="5">
    <source>
        <dbReference type="ARBA" id="ARBA00022842"/>
    </source>
</evidence>
<evidence type="ECO:0000259" key="13">
    <source>
        <dbReference type="Pfam" id="PF17919"/>
    </source>
</evidence>
<dbReference type="GO" id="GO:0015074">
    <property type="term" value="P:DNA integration"/>
    <property type="evidence" value="ECO:0007669"/>
    <property type="project" value="UniProtKB-KW"/>
</dbReference>
<evidence type="ECO:0000256" key="1">
    <source>
        <dbReference type="ARBA" id="ARBA00022670"/>
    </source>
</evidence>
<gene>
    <name evidence="16" type="ORF">Tci_043721</name>
</gene>
<dbReference type="GO" id="GO:0006508">
    <property type="term" value="P:proteolysis"/>
    <property type="evidence" value="ECO:0007669"/>
    <property type="project" value="UniProtKB-KW"/>
</dbReference>
<dbReference type="GO" id="GO:0003964">
    <property type="term" value="F:RNA-directed DNA polymerase activity"/>
    <property type="evidence" value="ECO:0007669"/>
    <property type="project" value="UniProtKB-KW"/>
</dbReference>
<dbReference type="InterPro" id="IPR056924">
    <property type="entry name" value="SH3_Tf2-1"/>
</dbReference>
<evidence type="ECO:0000256" key="8">
    <source>
        <dbReference type="ARBA" id="ARBA00022932"/>
    </source>
</evidence>
<dbReference type="SUPFAM" id="SSF56672">
    <property type="entry name" value="DNA/RNA polymerases"/>
    <property type="match status" value="1"/>
</dbReference>
<keyword evidence="1" id="KW-0645">Protease</keyword>
<feature type="domain" description="Tf2-1-like SH3-like" evidence="15">
    <location>
        <begin position="331"/>
        <end position="378"/>
    </location>
</feature>
<dbReference type="SUPFAM" id="SSF53098">
    <property type="entry name" value="Ribonuclease H-like"/>
    <property type="match status" value="1"/>
</dbReference>
<dbReference type="InterPro" id="IPR043128">
    <property type="entry name" value="Rev_trsase/Diguanyl_cyclase"/>
</dbReference>
<evidence type="ECO:0000256" key="9">
    <source>
        <dbReference type="ARBA" id="ARBA00023125"/>
    </source>
</evidence>
<dbReference type="Pfam" id="PF17921">
    <property type="entry name" value="Integrase_H2C2"/>
    <property type="match status" value="1"/>
</dbReference>
<evidence type="ECO:0000256" key="2">
    <source>
        <dbReference type="ARBA" id="ARBA00022723"/>
    </source>
</evidence>
<keyword evidence="9" id="KW-0238">DNA-binding</keyword>
<evidence type="ECO:0000256" key="12">
    <source>
        <dbReference type="SAM" id="MobiDB-lite"/>
    </source>
</evidence>
<dbReference type="Gene3D" id="3.30.420.10">
    <property type="entry name" value="Ribonuclease H-like superfamily/Ribonuclease H"/>
    <property type="match status" value="1"/>
</dbReference>
<keyword evidence="2" id="KW-0479">Metal-binding</keyword>
<dbReference type="InterPro" id="IPR041577">
    <property type="entry name" value="RT_RNaseH_2"/>
</dbReference>
<dbReference type="PANTHER" id="PTHR37984">
    <property type="entry name" value="PROTEIN CBG26694"/>
    <property type="match status" value="1"/>
</dbReference>
<comment type="caution">
    <text evidence="16">The sequence shown here is derived from an EMBL/GenBank/DDBJ whole genome shotgun (WGS) entry which is preliminary data.</text>
</comment>
<keyword evidence="6" id="KW-0229">DNA integration</keyword>
<reference evidence="16" key="1">
    <citation type="journal article" date="2019" name="Sci. Rep.">
        <title>Draft genome of Tanacetum cinerariifolium, the natural source of mosquito coil.</title>
        <authorList>
            <person name="Yamashiro T."/>
            <person name="Shiraishi A."/>
            <person name="Satake H."/>
            <person name="Nakayama K."/>
        </authorList>
    </citation>
    <scope>NUCLEOTIDE SEQUENCE</scope>
</reference>
<dbReference type="AlphaFoldDB" id="A0A6L2MCM0"/>
<dbReference type="CDD" id="cd09274">
    <property type="entry name" value="RNase_HI_RT_Ty3"/>
    <property type="match status" value="1"/>
</dbReference>
<dbReference type="InterPro" id="IPR041588">
    <property type="entry name" value="Integrase_H2C2"/>
</dbReference>
<evidence type="ECO:0000259" key="14">
    <source>
        <dbReference type="Pfam" id="PF17921"/>
    </source>
</evidence>
<evidence type="ECO:0000259" key="15">
    <source>
        <dbReference type="Pfam" id="PF24626"/>
    </source>
</evidence>
<feature type="region of interest" description="Disordered" evidence="12">
    <location>
        <begin position="753"/>
        <end position="775"/>
    </location>
</feature>
<name>A0A6L2MCM0_TANCI</name>
<keyword evidence="10" id="KW-0233">DNA recombination</keyword>
<dbReference type="InterPro" id="IPR036397">
    <property type="entry name" value="RNaseH_sf"/>
</dbReference>
<evidence type="ECO:0000256" key="10">
    <source>
        <dbReference type="ARBA" id="ARBA00023172"/>
    </source>
</evidence>
<protein>
    <submittedName>
        <fullName evidence="16">Putative reverse transcriptase domain-containing protein</fullName>
    </submittedName>
</protein>
<keyword evidence="4" id="KW-0378">Hydrolase</keyword>
<organism evidence="16">
    <name type="scientific">Tanacetum cinerariifolium</name>
    <name type="common">Dalmatian daisy</name>
    <name type="synonym">Chrysanthemum cinerariifolium</name>
    <dbReference type="NCBI Taxonomy" id="118510"/>
    <lineage>
        <taxon>Eukaryota</taxon>
        <taxon>Viridiplantae</taxon>
        <taxon>Streptophyta</taxon>
        <taxon>Embryophyta</taxon>
        <taxon>Tracheophyta</taxon>
        <taxon>Spermatophyta</taxon>
        <taxon>Magnoliopsida</taxon>
        <taxon>eudicotyledons</taxon>
        <taxon>Gunneridae</taxon>
        <taxon>Pentapetalae</taxon>
        <taxon>asterids</taxon>
        <taxon>campanulids</taxon>
        <taxon>Asterales</taxon>
        <taxon>Asteraceae</taxon>
        <taxon>Asteroideae</taxon>
        <taxon>Anthemideae</taxon>
        <taxon>Anthemidinae</taxon>
        <taxon>Tanacetum</taxon>
    </lineage>
</organism>
<dbReference type="GO" id="GO:0004190">
    <property type="term" value="F:aspartic-type endopeptidase activity"/>
    <property type="evidence" value="ECO:0007669"/>
    <property type="project" value="UniProtKB-KW"/>
</dbReference>
<dbReference type="InterPro" id="IPR012337">
    <property type="entry name" value="RNaseH-like_sf"/>
</dbReference>
<evidence type="ECO:0000256" key="11">
    <source>
        <dbReference type="ARBA" id="ARBA00023268"/>
    </source>
</evidence>
<keyword evidence="8" id="KW-0808">Transferase</keyword>
<dbReference type="GO" id="GO:0046872">
    <property type="term" value="F:metal ion binding"/>
    <property type="evidence" value="ECO:0007669"/>
    <property type="project" value="UniProtKB-KW"/>
</dbReference>
<evidence type="ECO:0000313" key="16">
    <source>
        <dbReference type="EMBL" id="GEU71743.1"/>
    </source>
</evidence>
<dbReference type="GO" id="GO:0003887">
    <property type="term" value="F:DNA-directed DNA polymerase activity"/>
    <property type="evidence" value="ECO:0007669"/>
    <property type="project" value="UniProtKB-KW"/>
</dbReference>
<sequence length="775" mass="88788">MAPLIDCMKGKSFLWMEEAELAFQVVKEKLTTAPILVLPDSSKVFELHTDASKVTIGGFLSQVVQAVKHWRHYLFHKEFVLFTEHDSLRHIHTQDKVSHKHGRWLAFLEKFTFVVRHETGVSNRVADALSRRNSLLVTMQVDVPGLDVIHDMVTVDPYFLVVLQGVQYGEKTNFVLHDRFLFKENQLCIPDSSLCLQIIKELLGEGHVGRDRTLQLVQASYFWLTMRKEVDRYVKSLWKMANTQLNFSGAYHPQTNGKTKVVNMSLGNLLRCLVADHVKAWDQKLCQAEFAHNHAVNRSNGSVPKRVHGFIAGLHDVHKAVRDNLDHFPIGEYNKLSSKKIGPLEIVKKMNSNAYRLKLPSYIRCSYVFNVKHLLPYHGDSSDEDSVGNSRTNFVYPGGNDVNPSIKERADLFLEAQDRVRKIGDIVNEVQSAFIAERQILDGSEVINAIHGVDGKMGKAINSGASSCWTSIVREVEVLKQQVVNFFEYLQLNMGNGESTTFYEDRWLEGSVLKDIFPRLYVLKTNKKVSMGDKLKDFRLDSSFRRKARGGIEQVQYEELSNMVNSISLILKNDRYVWSLSNSGDFSVASFRKVIDENRYPGGRSRTRWVKYVPIKVNVIAWKIKMDALPTRLNISRRDEQERGKEGEGFEFLCFSLRGKCFKSEWKAQAKRLFGNKNVWVKMHRGIAWDKVENPNPQSTPQVLLSFEEYTPPVTYLEEVEETLGTPIEAETLDETQLEDLNLNTCNHDLPLSSREVPSFDEPKPNHNPYQLIHP</sequence>
<dbReference type="GO" id="GO:0003677">
    <property type="term" value="F:DNA binding"/>
    <property type="evidence" value="ECO:0007669"/>
    <property type="project" value="UniProtKB-KW"/>
</dbReference>
<feature type="domain" description="Reverse transcriptase/retrotransposon-derived protein RNase H-like" evidence="13">
    <location>
        <begin position="15"/>
        <end position="63"/>
    </location>
</feature>
<evidence type="ECO:0000256" key="3">
    <source>
        <dbReference type="ARBA" id="ARBA00022750"/>
    </source>
</evidence>
<keyword evidence="8" id="KW-0548">Nucleotidyltransferase</keyword>
<dbReference type="PANTHER" id="PTHR37984:SF5">
    <property type="entry name" value="PROTEIN NYNRIN-LIKE"/>
    <property type="match status" value="1"/>
</dbReference>
<evidence type="ECO:0000256" key="7">
    <source>
        <dbReference type="ARBA" id="ARBA00022918"/>
    </source>
</evidence>
<keyword evidence="3" id="KW-0064">Aspartyl protease</keyword>
<proteinExistence type="predicted"/>
<dbReference type="Pfam" id="PF17919">
    <property type="entry name" value="RT_RNaseH_2"/>
    <property type="match status" value="1"/>
</dbReference>
<dbReference type="EMBL" id="BKCJ010006361">
    <property type="protein sequence ID" value="GEU71743.1"/>
    <property type="molecule type" value="Genomic_DNA"/>
</dbReference>
<dbReference type="Gene3D" id="3.30.70.270">
    <property type="match status" value="1"/>
</dbReference>
<evidence type="ECO:0000256" key="6">
    <source>
        <dbReference type="ARBA" id="ARBA00022908"/>
    </source>
</evidence>